<sequence>MILALSALLAGAGFGIYGPTIVLHALELGAPEAMATAMVMAFPSILMLIILLPIGIIADKTGRRKEIVLIGLLLGIIFNALLATARSWVELAIYRTIGGVVFAFTSLYMVMGILITPEKIRGTALGVLGGSIMLGMGVSQIFAGSILSYVGGYSGLYLLAALLTLVALLLLLPVKVPRVQFPAMKGSDLAAAFKAGGCTGQLYLYAYT</sequence>
<dbReference type="InterPro" id="IPR050171">
    <property type="entry name" value="MFS_Transporters"/>
</dbReference>
<evidence type="ECO:0000256" key="1">
    <source>
        <dbReference type="ARBA" id="ARBA00004651"/>
    </source>
</evidence>
<accession>A0A7J3Z5M3</accession>
<dbReference type="PANTHER" id="PTHR23517">
    <property type="entry name" value="RESISTANCE PROTEIN MDTM, PUTATIVE-RELATED-RELATED"/>
    <property type="match status" value="1"/>
</dbReference>
<proteinExistence type="predicted"/>
<keyword evidence="6 7" id="KW-0472">Membrane</keyword>
<feature type="transmembrane region" description="Helical" evidence="7">
    <location>
        <begin position="39"/>
        <end position="58"/>
    </location>
</feature>
<dbReference type="InterPro" id="IPR020846">
    <property type="entry name" value="MFS_dom"/>
</dbReference>
<name>A0A7J3Z5M3_9CREN</name>
<dbReference type="GO" id="GO:0005886">
    <property type="term" value="C:plasma membrane"/>
    <property type="evidence" value="ECO:0007669"/>
    <property type="project" value="UniProtKB-SubCell"/>
</dbReference>
<keyword evidence="2" id="KW-0813">Transport</keyword>
<evidence type="ECO:0000259" key="8">
    <source>
        <dbReference type="PROSITE" id="PS50850"/>
    </source>
</evidence>
<dbReference type="InterPro" id="IPR036259">
    <property type="entry name" value="MFS_trans_sf"/>
</dbReference>
<dbReference type="InterPro" id="IPR011701">
    <property type="entry name" value="MFS"/>
</dbReference>
<feature type="transmembrane region" description="Helical" evidence="7">
    <location>
        <begin position="127"/>
        <end position="150"/>
    </location>
</feature>
<dbReference type="AlphaFoldDB" id="A0A7J3Z5M3"/>
<dbReference type="EMBL" id="DRYQ01000013">
    <property type="protein sequence ID" value="HHQ49895.1"/>
    <property type="molecule type" value="Genomic_DNA"/>
</dbReference>
<gene>
    <name evidence="9" type="ORF">ENM66_00880</name>
</gene>
<keyword evidence="5 7" id="KW-1133">Transmembrane helix</keyword>
<feature type="transmembrane region" description="Helical" evidence="7">
    <location>
        <begin position="156"/>
        <end position="174"/>
    </location>
</feature>
<comment type="subcellular location">
    <subcellularLocation>
        <location evidence="1">Cell membrane</location>
        <topology evidence="1">Multi-pass membrane protein</topology>
    </subcellularLocation>
</comment>
<reference evidence="9" key="1">
    <citation type="journal article" date="2020" name="mSystems">
        <title>Genome- and Community-Level Interaction Insights into Carbon Utilization and Element Cycling Functions of Hydrothermarchaeota in Hydrothermal Sediment.</title>
        <authorList>
            <person name="Zhou Z."/>
            <person name="Liu Y."/>
            <person name="Xu W."/>
            <person name="Pan J."/>
            <person name="Luo Z.H."/>
            <person name="Li M."/>
        </authorList>
    </citation>
    <scope>NUCLEOTIDE SEQUENCE [LARGE SCALE GENOMIC DNA]</scope>
    <source>
        <strain evidence="9">SpSt-1105</strain>
    </source>
</reference>
<dbReference type="Gene3D" id="1.20.1250.20">
    <property type="entry name" value="MFS general substrate transporter like domains"/>
    <property type="match status" value="1"/>
</dbReference>
<comment type="caution">
    <text evidence="9">The sequence shown here is derived from an EMBL/GenBank/DDBJ whole genome shotgun (WGS) entry which is preliminary data.</text>
</comment>
<organism evidence="9">
    <name type="scientific">Ignisphaera aggregans</name>
    <dbReference type="NCBI Taxonomy" id="334771"/>
    <lineage>
        <taxon>Archaea</taxon>
        <taxon>Thermoproteota</taxon>
        <taxon>Thermoprotei</taxon>
        <taxon>Desulfurococcales</taxon>
        <taxon>Desulfurococcaceae</taxon>
        <taxon>Ignisphaera</taxon>
    </lineage>
</organism>
<feature type="transmembrane region" description="Helical" evidence="7">
    <location>
        <begin position="92"/>
        <end position="115"/>
    </location>
</feature>
<evidence type="ECO:0000256" key="6">
    <source>
        <dbReference type="ARBA" id="ARBA00023136"/>
    </source>
</evidence>
<evidence type="ECO:0000256" key="2">
    <source>
        <dbReference type="ARBA" id="ARBA00022448"/>
    </source>
</evidence>
<keyword evidence="4 7" id="KW-0812">Transmembrane</keyword>
<protein>
    <submittedName>
        <fullName evidence="9">MFS transporter</fullName>
    </submittedName>
</protein>
<evidence type="ECO:0000313" key="9">
    <source>
        <dbReference type="EMBL" id="HHQ49895.1"/>
    </source>
</evidence>
<evidence type="ECO:0000256" key="7">
    <source>
        <dbReference type="SAM" id="Phobius"/>
    </source>
</evidence>
<dbReference type="Pfam" id="PF07690">
    <property type="entry name" value="MFS_1"/>
    <property type="match status" value="1"/>
</dbReference>
<feature type="transmembrane region" description="Helical" evidence="7">
    <location>
        <begin position="67"/>
        <end position="86"/>
    </location>
</feature>
<evidence type="ECO:0000256" key="5">
    <source>
        <dbReference type="ARBA" id="ARBA00022989"/>
    </source>
</evidence>
<dbReference type="PROSITE" id="PS50850">
    <property type="entry name" value="MFS"/>
    <property type="match status" value="1"/>
</dbReference>
<evidence type="ECO:0000256" key="4">
    <source>
        <dbReference type="ARBA" id="ARBA00022692"/>
    </source>
</evidence>
<dbReference type="SUPFAM" id="SSF103473">
    <property type="entry name" value="MFS general substrate transporter"/>
    <property type="match status" value="1"/>
</dbReference>
<dbReference type="GO" id="GO:0022857">
    <property type="term" value="F:transmembrane transporter activity"/>
    <property type="evidence" value="ECO:0007669"/>
    <property type="project" value="InterPro"/>
</dbReference>
<feature type="domain" description="Major facilitator superfamily (MFS) profile" evidence="8">
    <location>
        <begin position="1"/>
        <end position="208"/>
    </location>
</feature>
<keyword evidence="3" id="KW-1003">Cell membrane</keyword>
<evidence type="ECO:0000256" key="3">
    <source>
        <dbReference type="ARBA" id="ARBA00022475"/>
    </source>
</evidence>